<dbReference type="HOGENOM" id="CLU_354725_0_0_4"/>
<feature type="domain" description="Peptidase metallopeptidase" evidence="14">
    <location>
        <begin position="346"/>
        <end position="520"/>
    </location>
</feature>
<evidence type="ECO:0000256" key="12">
    <source>
        <dbReference type="ARBA" id="ARBA00023136"/>
    </source>
</evidence>
<dbReference type="Gene3D" id="3.40.390.10">
    <property type="entry name" value="Collagenase (Catalytic Domain)"/>
    <property type="match status" value="1"/>
</dbReference>
<evidence type="ECO:0000313" key="16">
    <source>
        <dbReference type="Proteomes" id="UP000017813"/>
    </source>
</evidence>
<reference evidence="15 16" key="2">
    <citation type="submission" date="2011-10" db="EMBL/GenBank/DDBJ databases">
        <title>The Genome Sequence of Simonsiella muelleri ATCC 29453.</title>
        <authorList>
            <consortium name="The Broad Institute Genome Sequencing Platform"/>
            <consortium name="The Broad Institute Genome Sequencing Center for Infectious Disease"/>
            <person name="Earl A."/>
            <person name="Ward D."/>
            <person name="Feldgarden M."/>
            <person name="Gevers D."/>
            <person name="Izard J."/>
            <person name="Baranova O.V."/>
            <person name="Blanton J.M."/>
            <person name="Tanner A.C."/>
            <person name="Dewhirst F."/>
            <person name="Young S.K."/>
            <person name="Zeng Q."/>
            <person name="Gargeya S."/>
            <person name="Fitzgerald M."/>
            <person name="Haas B."/>
            <person name="Abouelleil A."/>
            <person name="Alvarado L."/>
            <person name="Arachchi H.M."/>
            <person name="Berlin A."/>
            <person name="Brown A."/>
            <person name="Chapman S.B."/>
            <person name="Chen Z."/>
            <person name="Dunbar C."/>
            <person name="Freedman E."/>
            <person name="Gearin G."/>
            <person name="Goldberg J."/>
            <person name="Griggs A."/>
            <person name="Gujja S."/>
            <person name="Heiman D."/>
            <person name="Howarth C."/>
            <person name="Larson L."/>
            <person name="Lui A."/>
            <person name="MacDonald P.J.P."/>
            <person name="Montmayeur A."/>
            <person name="Murphy C."/>
            <person name="Neiman D."/>
            <person name="Pearson M."/>
            <person name="Priest M."/>
            <person name="Roberts A."/>
            <person name="Saif S."/>
            <person name="Shea T."/>
            <person name="Shenoy N."/>
            <person name="Sisk P."/>
            <person name="Stolte C."/>
            <person name="Sykes S."/>
            <person name="Wortman J."/>
            <person name="Nusbaum C."/>
            <person name="Birren B."/>
        </authorList>
    </citation>
    <scope>NUCLEOTIDE SEQUENCE [LARGE SCALE GENOMIC DNA]</scope>
    <source>
        <strain evidence="15 16">ATCC 29453</strain>
    </source>
</reference>
<dbReference type="GO" id="GO:0006508">
    <property type="term" value="P:proteolysis"/>
    <property type="evidence" value="ECO:0007669"/>
    <property type="project" value="UniProtKB-KW"/>
</dbReference>
<dbReference type="SUPFAM" id="SSF55486">
    <property type="entry name" value="Metalloproteases ('zincins'), catalytic domain"/>
    <property type="match status" value="1"/>
</dbReference>
<evidence type="ECO:0000256" key="9">
    <source>
        <dbReference type="ARBA" id="ARBA00022801"/>
    </source>
</evidence>
<feature type="compositionally biased region" description="Low complexity" evidence="13">
    <location>
        <begin position="1"/>
        <end position="45"/>
    </location>
</feature>
<dbReference type="GO" id="GO:0090729">
    <property type="term" value="F:toxin activity"/>
    <property type="evidence" value="ECO:0007669"/>
    <property type="project" value="UniProtKB-KW"/>
</dbReference>
<dbReference type="InterPro" id="IPR001818">
    <property type="entry name" value="Pept_M10_metallopeptidase"/>
</dbReference>
<dbReference type="PANTHER" id="PTHR38340:SF1">
    <property type="entry name" value="S-LAYER PROTEIN"/>
    <property type="match status" value="1"/>
</dbReference>
<dbReference type="GO" id="GO:0016020">
    <property type="term" value="C:membrane"/>
    <property type="evidence" value="ECO:0007669"/>
    <property type="project" value="UniProtKB-SubCell"/>
</dbReference>
<gene>
    <name evidence="15" type="ORF">HMPREF9021_01634</name>
</gene>
<dbReference type="InterPro" id="IPR050557">
    <property type="entry name" value="RTX_toxin/Mannuronan_C5-epim"/>
</dbReference>
<dbReference type="SMART" id="SM00235">
    <property type="entry name" value="ZnMc"/>
    <property type="match status" value="1"/>
</dbReference>
<keyword evidence="9" id="KW-0378">Hydrolase</keyword>
<keyword evidence="4" id="KW-0964">Secreted</keyword>
<dbReference type="InterPro" id="IPR011049">
    <property type="entry name" value="Serralysin-like_metalloprot_C"/>
</dbReference>
<protein>
    <recommendedName>
        <fullName evidence="14">Peptidase metallopeptidase domain-containing protein</fullName>
    </recommendedName>
</protein>
<feature type="region of interest" description="Disordered" evidence="13">
    <location>
        <begin position="1"/>
        <end position="47"/>
    </location>
</feature>
<evidence type="ECO:0000256" key="8">
    <source>
        <dbReference type="ARBA" id="ARBA00022737"/>
    </source>
</evidence>
<dbReference type="PRINTS" id="PR00313">
    <property type="entry name" value="CABNDNGRPT"/>
</dbReference>
<dbReference type="STRING" id="641147.HMPREF9021_01634"/>
<dbReference type="InterPro" id="IPR013783">
    <property type="entry name" value="Ig-like_fold"/>
</dbReference>
<evidence type="ECO:0000313" key="15">
    <source>
        <dbReference type="EMBL" id="EFG30664.2"/>
    </source>
</evidence>
<dbReference type="Proteomes" id="UP000017813">
    <property type="component" value="Unassembled WGS sequence"/>
</dbReference>
<keyword evidence="6" id="KW-0645">Protease</keyword>
<dbReference type="GO" id="GO:0004222">
    <property type="term" value="F:metalloendopeptidase activity"/>
    <property type="evidence" value="ECO:0007669"/>
    <property type="project" value="InterPro"/>
</dbReference>
<evidence type="ECO:0000256" key="3">
    <source>
        <dbReference type="ARBA" id="ARBA00009490"/>
    </source>
</evidence>
<evidence type="ECO:0000256" key="10">
    <source>
        <dbReference type="ARBA" id="ARBA00022833"/>
    </source>
</evidence>
<evidence type="ECO:0000256" key="11">
    <source>
        <dbReference type="ARBA" id="ARBA00023026"/>
    </source>
</evidence>
<name>V9H5S0_9NEIS</name>
<keyword evidence="10" id="KW-0862">Zinc</keyword>
<evidence type="ECO:0000256" key="7">
    <source>
        <dbReference type="ARBA" id="ARBA00022723"/>
    </source>
</evidence>
<keyword evidence="11" id="KW-0843">Virulence</keyword>
<comment type="subcellular location">
    <subcellularLocation>
        <location evidence="1">Membrane</location>
    </subcellularLocation>
    <subcellularLocation>
        <location evidence="2">Secreted</location>
    </subcellularLocation>
</comment>
<dbReference type="Gene3D" id="2.60.40.10">
    <property type="entry name" value="Immunoglobulins"/>
    <property type="match status" value="1"/>
</dbReference>
<dbReference type="Pfam" id="PF00353">
    <property type="entry name" value="HemolysinCabind"/>
    <property type="match status" value="2"/>
</dbReference>
<dbReference type="InterPro" id="IPR024079">
    <property type="entry name" value="MetalloPept_cat_dom_sf"/>
</dbReference>
<dbReference type="GO" id="GO:0005576">
    <property type="term" value="C:extracellular region"/>
    <property type="evidence" value="ECO:0007669"/>
    <property type="project" value="UniProtKB-SubCell"/>
</dbReference>
<keyword evidence="7" id="KW-0479">Metal-binding</keyword>
<comment type="caution">
    <text evidence="15">The sequence shown here is derived from an EMBL/GenBank/DDBJ whole genome shotgun (WGS) entry which is preliminary data.</text>
</comment>
<evidence type="ECO:0000256" key="4">
    <source>
        <dbReference type="ARBA" id="ARBA00022525"/>
    </source>
</evidence>
<dbReference type="Pfam" id="PF00413">
    <property type="entry name" value="Peptidase_M10"/>
    <property type="match status" value="1"/>
</dbReference>
<keyword evidence="12" id="KW-0472">Membrane</keyword>
<dbReference type="InterPro" id="IPR006026">
    <property type="entry name" value="Peptidase_Metallo"/>
</dbReference>
<feature type="non-terminal residue" evidence="15">
    <location>
        <position position="1"/>
    </location>
</feature>
<keyword evidence="5" id="KW-0800">Toxin</keyword>
<dbReference type="RefSeq" id="WP_002642285.1">
    <property type="nucleotide sequence ID" value="NZ_JH815305.1"/>
</dbReference>
<dbReference type="AlphaFoldDB" id="V9H5S0"/>
<dbReference type="GO" id="GO:0005509">
    <property type="term" value="F:calcium ion binding"/>
    <property type="evidence" value="ECO:0007669"/>
    <property type="project" value="InterPro"/>
</dbReference>
<evidence type="ECO:0000256" key="2">
    <source>
        <dbReference type="ARBA" id="ARBA00004613"/>
    </source>
</evidence>
<evidence type="ECO:0000256" key="1">
    <source>
        <dbReference type="ARBA" id="ARBA00004370"/>
    </source>
</evidence>
<organism evidence="15 16">
    <name type="scientific">Simonsiella muelleri ATCC 29453</name>
    <dbReference type="NCBI Taxonomy" id="641147"/>
    <lineage>
        <taxon>Bacteria</taxon>
        <taxon>Pseudomonadati</taxon>
        <taxon>Pseudomonadota</taxon>
        <taxon>Betaproteobacteria</taxon>
        <taxon>Neisseriales</taxon>
        <taxon>Neisseriaceae</taxon>
        <taxon>Simonsiella</taxon>
    </lineage>
</organism>
<dbReference type="PRINTS" id="PR01488">
    <property type="entry name" value="RTXTOXINA"/>
</dbReference>
<dbReference type="InterPro" id="IPR018511">
    <property type="entry name" value="Hemolysin-typ_Ca-bd_CS"/>
</dbReference>
<accession>V9H5S0</accession>
<proteinExistence type="inferred from homology"/>
<evidence type="ECO:0000256" key="5">
    <source>
        <dbReference type="ARBA" id="ARBA00022656"/>
    </source>
</evidence>
<dbReference type="EMBL" id="ADCY02000043">
    <property type="protein sequence ID" value="EFG30664.2"/>
    <property type="molecule type" value="Genomic_DNA"/>
</dbReference>
<sequence length="792" mass="85528">TNDSNTSNPNTNDSNASNPNTNDSNTNNATNNNTTSDSNTAPNATPKLRFISVSDDNVVGLDDTRELTRLSGSLDISKQTDSLWQHEDMLQGITLKIGNKSYHAAFSNKGYQFYVDVPTSELAALQGQKITYELNYVDSVIGYQIESDEQKVYLLREFKGKAPNTDIQALTLTSNTGAISGSVGNYTVANHIAAQHTEETLIGQADGAKAGDVVRIELNQHIYNATVQNDGSFSTKVARADLLADSDKNMVLSLGNTTENAHYTVVANQASAGVFAAGNQHQTISADKLPYFINALDDFALHNQRGYNLGFLEGHQIGRGIEITYHMPTKAELDGITNTSLTLEERMNRYYLANPYEVEDLENSSPEVMSADNQAVIRQALDLISKYTNITFREVDSVQESDLDFYLNDFAALGMDGSLGYAYFGGNAHFNSNDFGGNYSFKQPANDNNKGLFTVIHEILHTVGLKHPHLEEKEPNTTPHLSDEKNSTGVTVMSYKADDFERVSEPHIYDLAILHYLYGVNPKARAEDNTYTFHMFNPSSNDGDIYIWDGAGVDTFDASQEAKGVNVDLTPGSWIYADASNTNTRDFGLINTHGIDYDSYFSGGNKEAGTSAGSSGVFAYNYTDGVSFIGYNTQIENLLGSAHNDILKGNAADNIIQGNDGNDQIYGNAGNDTLIGGIGNDTLDGGDGDDVLMGGLGLDTLTGGAGADTFVFNNVPDYADKITDFTVGTDKIALLKGIFASDTLTDFAHHIQYNAQTGALSYDADGAGSGAAVQIATLSTNLAIDQNSFVLI</sequence>
<comment type="similarity">
    <text evidence="3">Belongs to the peptidase M10B family.</text>
</comment>
<dbReference type="Gene3D" id="2.150.10.10">
    <property type="entry name" value="Serralysin-like metalloprotease, C-terminal"/>
    <property type="match status" value="2"/>
</dbReference>
<dbReference type="GO" id="GO:0008270">
    <property type="term" value="F:zinc ion binding"/>
    <property type="evidence" value="ECO:0007669"/>
    <property type="project" value="InterPro"/>
</dbReference>
<dbReference type="InterPro" id="IPR003995">
    <property type="entry name" value="RTX_toxin_determinant-A"/>
</dbReference>
<dbReference type="GO" id="GO:0031012">
    <property type="term" value="C:extracellular matrix"/>
    <property type="evidence" value="ECO:0007669"/>
    <property type="project" value="InterPro"/>
</dbReference>
<dbReference type="InterPro" id="IPR001343">
    <property type="entry name" value="Hemolysn_Ca-bd"/>
</dbReference>
<keyword evidence="16" id="KW-1185">Reference proteome</keyword>
<dbReference type="PANTHER" id="PTHR38340">
    <property type="entry name" value="S-LAYER PROTEIN"/>
    <property type="match status" value="1"/>
</dbReference>
<dbReference type="PROSITE" id="PS00330">
    <property type="entry name" value="HEMOLYSIN_CALCIUM"/>
    <property type="match status" value="3"/>
</dbReference>
<reference evidence="15 16" key="1">
    <citation type="submission" date="2010-03" db="EMBL/GenBank/DDBJ databases">
        <authorList>
            <consortium name="The Broad Institute Genome Sequencing Platform"/>
            <person name="Ward D."/>
            <person name="Earl A."/>
            <person name="Feldgarden M."/>
            <person name="Gevers D."/>
            <person name="Young S."/>
            <person name="Zeng Q."/>
            <person name="Koehrsen M."/>
            <person name="Alvarado L."/>
            <person name="Berlin A.M."/>
            <person name="Borenstein D."/>
            <person name="Chapman S.B."/>
            <person name="Chen Z."/>
            <person name="Engels R."/>
            <person name="Freedman E."/>
            <person name="Gellesch M."/>
            <person name="Goldberg J."/>
            <person name="Griggs A."/>
            <person name="Gujja S."/>
            <person name="Heilman E.R."/>
            <person name="Heiman D.I."/>
            <person name="Hepburn T.A."/>
            <person name="Howarth C."/>
            <person name="Jen D."/>
            <person name="Larson L."/>
            <person name="Mehta T."/>
            <person name="Park D."/>
            <person name="Pearson M."/>
            <person name="Richards J."/>
            <person name="Roberts A."/>
            <person name="Saif S."/>
            <person name="Shea T.D."/>
            <person name="Shenoy N."/>
            <person name="Sisk P."/>
            <person name="Stolte C."/>
            <person name="Sykes S.N."/>
            <person name="Walk T."/>
            <person name="White J."/>
            <person name="Yandava C."/>
            <person name="Izard J."/>
            <person name="Baranova O.V."/>
            <person name="Blanton J.M."/>
            <person name="Tanner A.C."/>
            <person name="Dewhirst F."/>
            <person name="Haas B."/>
            <person name="Nusbaum C."/>
            <person name="Birren B."/>
        </authorList>
    </citation>
    <scope>NUCLEOTIDE SEQUENCE [LARGE SCALE GENOMIC DNA]</scope>
    <source>
        <strain evidence="15 16">ATCC 29453</strain>
    </source>
</reference>
<evidence type="ECO:0000256" key="6">
    <source>
        <dbReference type="ARBA" id="ARBA00022670"/>
    </source>
</evidence>
<evidence type="ECO:0000256" key="13">
    <source>
        <dbReference type="SAM" id="MobiDB-lite"/>
    </source>
</evidence>
<evidence type="ECO:0000259" key="14">
    <source>
        <dbReference type="SMART" id="SM00235"/>
    </source>
</evidence>
<dbReference type="SUPFAM" id="SSF51120">
    <property type="entry name" value="beta-Roll"/>
    <property type="match status" value="1"/>
</dbReference>
<dbReference type="eggNOG" id="COG2931">
    <property type="taxonomic scope" value="Bacteria"/>
</dbReference>
<keyword evidence="8" id="KW-0677">Repeat</keyword>